<dbReference type="GO" id="GO:0009424">
    <property type="term" value="C:bacterial-type flagellum hook"/>
    <property type="evidence" value="ECO:0007669"/>
    <property type="project" value="InterPro"/>
</dbReference>
<proteinExistence type="inferred from homology"/>
<dbReference type="InterPro" id="IPR046358">
    <property type="entry name" value="Flagellin_C"/>
</dbReference>
<keyword evidence="3" id="KW-0975">Bacterial flagellum</keyword>
<gene>
    <name evidence="6" type="primary">flgL</name>
    <name evidence="6" type="ORF">METEAL_25180</name>
</gene>
<sequence>MTIRTPNPINSSQMLLDLQRSKERYSNYASQLTTGKAIVNLGDDPAGSAAILNFQASIDQNSQFISQINAATGFLQNSETVASSVQTQVTRLMELAQSGLNGTQSATSRGAIASEVDGIYTGLVNLANTKVQGKYIFAGTNTTTVPFDAATAPAGQPNSITYNGNNANIDFTVGASATTATNIPGDTLFLGGAAPGSYGGNLDLFNAAKSLSVALNSGNTANIQTAYTNLQAISTHLNDVITQLGGLQNGIDNIKTSLQDVNTNLQAVQDTVEGVDYPTAITGFSREGTAQSATLSVLSKISSKNLFDYLA</sequence>
<evidence type="ECO:0000256" key="3">
    <source>
        <dbReference type="ARBA" id="ARBA00023143"/>
    </source>
</evidence>
<name>A0AA48GLA1_9BACT</name>
<dbReference type="PANTHER" id="PTHR42792">
    <property type="entry name" value="FLAGELLIN"/>
    <property type="match status" value="1"/>
</dbReference>
<dbReference type="Pfam" id="PF00669">
    <property type="entry name" value="Flagellin_N"/>
    <property type="match status" value="1"/>
</dbReference>
<comment type="similarity">
    <text evidence="2">Belongs to the bacterial flagellin family.</text>
</comment>
<keyword evidence="6" id="KW-0969">Cilium</keyword>
<evidence type="ECO:0000256" key="2">
    <source>
        <dbReference type="ARBA" id="ARBA00005709"/>
    </source>
</evidence>
<dbReference type="InterPro" id="IPR001029">
    <property type="entry name" value="Flagellin_N"/>
</dbReference>
<feature type="domain" description="Flagellin N-terminal" evidence="4">
    <location>
        <begin position="10"/>
        <end position="142"/>
    </location>
</feature>
<dbReference type="EMBL" id="AP027080">
    <property type="protein sequence ID" value="BDU73344.1"/>
    <property type="molecule type" value="Genomic_DNA"/>
</dbReference>
<keyword evidence="6" id="KW-0282">Flagellum</keyword>
<feature type="domain" description="Flagellin C-terminal" evidence="5">
    <location>
        <begin position="234"/>
        <end position="310"/>
    </location>
</feature>
<dbReference type="Gene3D" id="1.20.1330.10">
    <property type="entry name" value="f41 fragment of flagellin, N-terminal domain"/>
    <property type="match status" value="1"/>
</dbReference>
<dbReference type="NCBIfam" id="TIGR02550">
    <property type="entry name" value="flagell_flgL"/>
    <property type="match status" value="1"/>
</dbReference>
<dbReference type="InterPro" id="IPR013384">
    <property type="entry name" value="Flagell_FlgL"/>
</dbReference>
<dbReference type="InterPro" id="IPR001492">
    <property type="entry name" value="Flagellin"/>
</dbReference>
<keyword evidence="6" id="KW-0966">Cell projection</keyword>
<dbReference type="SUPFAM" id="SSF64518">
    <property type="entry name" value="Phase 1 flagellin"/>
    <property type="match status" value="1"/>
</dbReference>
<dbReference type="GO" id="GO:0005198">
    <property type="term" value="F:structural molecule activity"/>
    <property type="evidence" value="ECO:0007669"/>
    <property type="project" value="InterPro"/>
</dbReference>
<evidence type="ECO:0000256" key="1">
    <source>
        <dbReference type="ARBA" id="ARBA00004365"/>
    </source>
</evidence>
<reference evidence="7" key="1">
    <citation type="journal article" date="2023" name="Int. J. Syst. Evol. Microbiol.">
        <title>Mesoterricola silvestris gen. nov., sp. nov., Mesoterricola sediminis sp. nov., Geothrix oryzae sp. nov., Geothrix edaphica sp. nov., Geothrix rubra sp. nov., and Geothrix limicola sp. nov., six novel members of Acidobacteriota isolated from soils.</title>
        <authorList>
            <person name="Itoh H."/>
            <person name="Sugisawa Y."/>
            <person name="Mise K."/>
            <person name="Xu Z."/>
            <person name="Kuniyasu M."/>
            <person name="Ushijima N."/>
            <person name="Kawano K."/>
            <person name="Kobayashi E."/>
            <person name="Shiratori Y."/>
            <person name="Masuda Y."/>
            <person name="Senoo K."/>
        </authorList>
    </citation>
    <scope>NUCLEOTIDE SEQUENCE [LARGE SCALE GENOMIC DNA]</scope>
    <source>
        <strain evidence="7">W79</strain>
    </source>
</reference>
<protein>
    <submittedName>
        <fullName evidence="6">Flagellar hook-filament junction protein FlgL</fullName>
    </submittedName>
</protein>
<evidence type="ECO:0000259" key="4">
    <source>
        <dbReference type="Pfam" id="PF00669"/>
    </source>
</evidence>
<keyword evidence="7" id="KW-1185">Reference proteome</keyword>
<accession>A0AA48GLA1</accession>
<dbReference type="AlphaFoldDB" id="A0AA48GLA1"/>
<dbReference type="PANTHER" id="PTHR42792:SF1">
    <property type="entry name" value="FLAGELLAR HOOK-ASSOCIATED PROTEIN 3"/>
    <property type="match status" value="1"/>
</dbReference>
<organism evidence="6 7">
    <name type="scientific">Mesoterricola silvestris</name>
    <dbReference type="NCBI Taxonomy" id="2927979"/>
    <lineage>
        <taxon>Bacteria</taxon>
        <taxon>Pseudomonadati</taxon>
        <taxon>Acidobacteriota</taxon>
        <taxon>Holophagae</taxon>
        <taxon>Holophagales</taxon>
        <taxon>Holophagaceae</taxon>
        <taxon>Mesoterricola</taxon>
    </lineage>
</organism>
<evidence type="ECO:0000259" key="5">
    <source>
        <dbReference type="Pfam" id="PF00700"/>
    </source>
</evidence>
<evidence type="ECO:0000313" key="7">
    <source>
        <dbReference type="Proteomes" id="UP001238179"/>
    </source>
</evidence>
<dbReference type="KEGG" id="msil:METEAL_25180"/>
<dbReference type="GO" id="GO:0071973">
    <property type="term" value="P:bacterial-type flagellum-dependent cell motility"/>
    <property type="evidence" value="ECO:0007669"/>
    <property type="project" value="InterPro"/>
</dbReference>
<evidence type="ECO:0000313" key="6">
    <source>
        <dbReference type="EMBL" id="BDU73344.1"/>
    </source>
</evidence>
<dbReference type="Proteomes" id="UP001238179">
    <property type="component" value="Chromosome"/>
</dbReference>
<comment type="subcellular location">
    <subcellularLocation>
        <location evidence="1">Bacterial flagellum</location>
    </subcellularLocation>
</comment>
<dbReference type="RefSeq" id="WP_316411996.1">
    <property type="nucleotide sequence ID" value="NZ_AP027080.1"/>
</dbReference>
<dbReference type="Pfam" id="PF00700">
    <property type="entry name" value="Flagellin_C"/>
    <property type="match status" value="1"/>
</dbReference>